<dbReference type="AlphaFoldDB" id="A0A383CYK9"/>
<feature type="non-terminal residue" evidence="1">
    <location>
        <position position="42"/>
    </location>
</feature>
<organism evidence="1">
    <name type="scientific">marine metagenome</name>
    <dbReference type="NCBI Taxonomy" id="408172"/>
    <lineage>
        <taxon>unclassified sequences</taxon>
        <taxon>metagenomes</taxon>
        <taxon>ecological metagenomes</taxon>
    </lineage>
</organism>
<reference evidence="1" key="1">
    <citation type="submission" date="2018-05" db="EMBL/GenBank/DDBJ databases">
        <authorList>
            <person name="Lanie J.A."/>
            <person name="Ng W.-L."/>
            <person name="Kazmierczak K.M."/>
            <person name="Andrzejewski T.M."/>
            <person name="Davidsen T.M."/>
            <person name="Wayne K.J."/>
            <person name="Tettelin H."/>
            <person name="Glass J.I."/>
            <person name="Rusch D."/>
            <person name="Podicherti R."/>
            <person name="Tsui H.-C.T."/>
            <person name="Winkler M.E."/>
        </authorList>
    </citation>
    <scope>NUCLEOTIDE SEQUENCE</scope>
</reference>
<evidence type="ECO:0000313" key="1">
    <source>
        <dbReference type="EMBL" id="SVE37154.1"/>
    </source>
</evidence>
<accession>A0A383CYK9</accession>
<sequence>MNRLPEEIPQATFHKQVLTTSGATKWVTLTTDQLFKDKTVIV</sequence>
<gene>
    <name evidence="1" type="ORF">METZ01_LOCUS490008</name>
</gene>
<proteinExistence type="predicted"/>
<protein>
    <submittedName>
        <fullName evidence="1">Uncharacterized protein</fullName>
    </submittedName>
</protein>
<name>A0A383CYK9_9ZZZZ</name>
<dbReference type="EMBL" id="UINC01212708">
    <property type="protein sequence ID" value="SVE37154.1"/>
    <property type="molecule type" value="Genomic_DNA"/>
</dbReference>